<keyword evidence="3" id="KW-1185">Reference proteome</keyword>
<dbReference type="SUPFAM" id="SSF54909">
    <property type="entry name" value="Dimeric alpha+beta barrel"/>
    <property type="match status" value="1"/>
</dbReference>
<name>A0A918QTA9_9FLAO</name>
<comment type="caution">
    <text evidence="2">The sequence shown here is derived from an EMBL/GenBank/DDBJ whole genome shotgun (WGS) entry which is preliminary data.</text>
</comment>
<dbReference type="Gene3D" id="3.30.70.100">
    <property type="match status" value="1"/>
</dbReference>
<sequence>MAKYINATEKTGKEFYLNFIEKGKIVMLNLIKFKDKADYTNLESINLQMNISGEQAYKLYTDNTAEALNKIGSRILFYGKSTGFLIGPESEKWDAILLVEHQSLQKFMEFSQSETYLNNVKHRTAGLEDSRLLPSTEI</sequence>
<dbReference type="PANTHER" id="PTHR40257:SF1">
    <property type="entry name" value="DUF1330 DOMAIN-CONTAINING PROTEIN"/>
    <property type="match status" value="1"/>
</dbReference>
<evidence type="ECO:0000313" key="2">
    <source>
        <dbReference type="EMBL" id="GGZ68406.1"/>
    </source>
</evidence>
<reference evidence="2" key="2">
    <citation type="submission" date="2020-09" db="EMBL/GenBank/DDBJ databases">
        <authorList>
            <person name="Sun Q."/>
            <person name="Kim S."/>
        </authorList>
    </citation>
    <scope>NUCLEOTIDE SEQUENCE</scope>
    <source>
        <strain evidence="2">KCTC 12710</strain>
    </source>
</reference>
<dbReference type="Proteomes" id="UP000636004">
    <property type="component" value="Unassembled WGS sequence"/>
</dbReference>
<gene>
    <name evidence="2" type="ORF">GCM10007028_01650</name>
</gene>
<reference evidence="2" key="1">
    <citation type="journal article" date="2014" name="Int. J. Syst. Evol. Microbiol.">
        <title>Complete genome sequence of Corynebacterium casei LMG S-19264T (=DSM 44701T), isolated from a smear-ripened cheese.</title>
        <authorList>
            <consortium name="US DOE Joint Genome Institute (JGI-PGF)"/>
            <person name="Walter F."/>
            <person name="Albersmeier A."/>
            <person name="Kalinowski J."/>
            <person name="Ruckert C."/>
        </authorList>
    </citation>
    <scope>NUCLEOTIDE SEQUENCE</scope>
    <source>
        <strain evidence="2">KCTC 12710</strain>
    </source>
</reference>
<proteinExistence type="predicted"/>
<dbReference type="InterPro" id="IPR010753">
    <property type="entry name" value="DUF1330"/>
</dbReference>
<dbReference type="Pfam" id="PF07045">
    <property type="entry name" value="DUF1330"/>
    <property type="match status" value="1"/>
</dbReference>
<accession>A0A918QTA9</accession>
<dbReference type="EMBL" id="BMWZ01000001">
    <property type="protein sequence ID" value="GGZ68406.1"/>
    <property type="molecule type" value="Genomic_DNA"/>
</dbReference>
<dbReference type="InterPro" id="IPR011008">
    <property type="entry name" value="Dimeric_a/b-barrel"/>
</dbReference>
<evidence type="ECO:0000313" key="3">
    <source>
        <dbReference type="Proteomes" id="UP000636004"/>
    </source>
</evidence>
<dbReference type="RefSeq" id="WP_189358511.1">
    <property type="nucleotide sequence ID" value="NZ_BMWZ01000001.1"/>
</dbReference>
<organism evidence="2 3">
    <name type="scientific">Algibacter mikhailovii</name>
    <dbReference type="NCBI Taxonomy" id="425498"/>
    <lineage>
        <taxon>Bacteria</taxon>
        <taxon>Pseudomonadati</taxon>
        <taxon>Bacteroidota</taxon>
        <taxon>Flavobacteriia</taxon>
        <taxon>Flavobacteriales</taxon>
        <taxon>Flavobacteriaceae</taxon>
        <taxon>Algibacter</taxon>
    </lineage>
</organism>
<protein>
    <recommendedName>
        <fullName evidence="1">DUF1330 domain-containing protein</fullName>
    </recommendedName>
</protein>
<evidence type="ECO:0000259" key="1">
    <source>
        <dbReference type="Pfam" id="PF07045"/>
    </source>
</evidence>
<dbReference type="PANTHER" id="PTHR40257">
    <property type="match status" value="1"/>
</dbReference>
<dbReference type="AlphaFoldDB" id="A0A918QTA9"/>
<feature type="domain" description="DUF1330" evidence="1">
    <location>
        <begin position="48"/>
        <end position="128"/>
    </location>
</feature>